<accession>A0A9N9DSU2</accession>
<keyword evidence="2" id="KW-1185">Reference proteome</keyword>
<gene>
    <name evidence="1" type="ORF">AGERDE_LOCUS11207</name>
</gene>
<proteinExistence type="predicted"/>
<feature type="non-terminal residue" evidence="1">
    <location>
        <position position="1"/>
    </location>
</feature>
<evidence type="ECO:0000313" key="2">
    <source>
        <dbReference type="Proteomes" id="UP000789831"/>
    </source>
</evidence>
<dbReference type="Proteomes" id="UP000789831">
    <property type="component" value="Unassembled WGS sequence"/>
</dbReference>
<comment type="caution">
    <text evidence="1">The sequence shown here is derived from an EMBL/GenBank/DDBJ whole genome shotgun (WGS) entry which is preliminary data.</text>
</comment>
<reference evidence="1" key="1">
    <citation type="submission" date="2021-06" db="EMBL/GenBank/DDBJ databases">
        <authorList>
            <person name="Kallberg Y."/>
            <person name="Tangrot J."/>
            <person name="Rosling A."/>
        </authorList>
    </citation>
    <scope>NUCLEOTIDE SEQUENCE</scope>
    <source>
        <strain evidence="1">MT106</strain>
    </source>
</reference>
<dbReference type="OrthoDB" id="16262at2759"/>
<name>A0A9N9DSU2_9GLOM</name>
<dbReference type="EMBL" id="CAJVPL010004320">
    <property type="protein sequence ID" value="CAG8646227.1"/>
    <property type="molecule type" value="Genomic_DNA"/>
</dbReference>
<evidence type="ECO:0000313" key="1">
    <source>
        <dbReference type="EMBL" id="CAG8646227.1"/>
    </source>
</evidence>
<protein>
    <submittedName>
        <fullName evidence="1">3023_t:CDS:1</fullName>
    </submittedName>
</protein>
<sequence>RLKQNLPVVATSNASVVRQVMIMLCQHNIFFHSEHFIKSPNENIPLKDFNDSLICRAAKMINKTKKSIIYAGRGILASADGRKD</sequence>
<organism evidence="1 2">
    <name type="scientific">Ambispora gerdemannii</name>
    <dbReference type="NCBI Taxonomy" id="144530"/>
    <lineage>
        <taxon>Eukaryota</taxon>
        <taxon>Fungi</taxon>
        <taxon>Fungi incertae sedis</taxon>
        <taxon>Mucoromycota</taxon>
        <taxon>Glomeromycotina</taxon>
        <taxon>Glomeromycetes</taxon>
        <taxon>Archaeosporales</taxon>
        <taxon>Ambisporaceae</taxon>
        <taxon>Ambispora</taxon>
    </lineage>
</organism>
<dbReference type="AlphaFoldDB" id="A0A9N9DSU2"/>